<dbReference type="InterPro" id="IPR001188">
    <property type="entry name" value="Sperm_putr-bd"/>
</dbReference>
<keyword evidence="6" id="KW-1185">Reference proteome</keyword>
<gene>
    <name evidence="5" type="ORF">K2173_009662</name>
</gene>
<evidence type="ECO:0000256" key="4">
    <source>
        <dbReference type="ARBA" id="ARBA00022764"/>
    </source>
</evidence>
<dbReference type="SUPFAM" id="SSF53850">
    <property type="entry name" value="Periplasmic binding protein-like II"/>
    <property type="match status" value="1"/>
</dbReference>
<keyword evidence="4" id="KW-0574">Periplasm</keyword>
<dbReference type="EMBL" id="JAIWQS010000001">
    <property type="protein sequence ID" value="KAJ8774231.1"/>
    <property type="molecule type" value="Genomic_DNA"/>
</dbReference>
<evidence type="ECO:0000313" key="6">
    <source>
        <dbReference type="Proteomes" id="UP001159364"/>
    </source>
</evidence>
<evidence type="ECO:0000256" key="1">
    <source>
        <dbReference type="ARBA" id="ARBA00004418"/>
    </source>
</evidence>
<organism evidence="5 6">
    <name type="scientific">Erythroxylum novogranatense</name>
    <dbReference type="NCBI Taxonomy" id="1862640"/>
    <lineage>
        <taxon>Eukaryota</taxon>
        <taxon>Viridiplantae</taxon>
        <taxon>Streptophyta</taxon>
        <taxon>Embryophyta</taxon>
        <taxon>Tracheophyta</taxon>
        <taxon>Spermatophyta</taxon>
        <taxon>Magnoliopsida</taxon>
        <taxon>eudicotyledons</taxon>
        <taxon>Gunneridae</taxon>
        <taxon>Pentapetalae</taxon>
        <taxon>rosids</taxon>
        <taxon>fabids</taxon>
        <taxon>Malpighiales</taxon>
        <taxon>Erythroxylaceae</taxon>
        <taxon>Erythroxylum</taxon>
    </lineage>
</organism>
<dbReference type="GO" id="GO:0019808">
    <property type="term" value="F:polyamine binding"/>
    <property type="evidence" value="ECO:0007669"/>
    <property type="project" value="InterPro"/>
</dbReference>
<dbReference type="CDD" id="cd13661">
    <property type="entry name" value="PBP2_PotD_PotF_like_1"/>
    <property type="match status" value="1"/>
</dbReference>
<dbReference type="GO" id="GO:0015846">
    <property type="term" value="P:polyamine transport"/>
    <property type="evidence" value="ECO:0007669"/>
    <property type="project" value="InterPro"/>
</dbReference>
<name>A0AAV8U4L5_9ROSI</name>
<evidence type="ECO:0000313" key="5">
    <source>
        <dbReference type="EMBL" id="KAJ8774231.1"/>
    </source>
</evidence>
<comment type="subcellular location">
    <subcellularLocation>
        <location evidence="1">Periplasm</location>
    </subcellularLocation>
</comment>
<keyword evidence="3" id="KW-0732">Signal</keyword>
<evidence type="ECO:0000256" key="2">
    <source>
        <dbReference type="ARBA" id="ARBA00022448"/>
    </source>
</evidence>
<dbReference type="PANTHER" id="PTHR30222">
    <property type="entry name" value="SPERMIDINE/PUTRESCINE-BINDING PERIPLASMIC PROTEIN"/>
    <property type="match status" value="1"/>
</dbReference>
<protein>
    <submittedName>
        <fullName evidence="5">Uncharacterized protein</fullName>
    </submittedName>
</protein>
<dbReference type="AlphaFoldDB" id="A0AAV8U4L5"/>
<proteinExistence type="predicted"/>
<dbReference type="Gene3D" id="3.40.190.10">
    <property type="entry name" value="Periplasmic binding protein-like II"/>
    <property type="match status" value="2"/>
</dbReference>
<dbReference type="Proteomes" id="UP001159364">
    <property type="component" value="Linkage Group LG01"/>
</dbReference>
<dbReference type="PANTHER" id="PTHR30222:SF17">
    <property type="entry name" value="SPERMIDINE_PUTRESCINE-BINDING PERIPLASMIC PROTEIN"/>
    <property type="match status" value="1"/>
</dbReference>
<keyword evidence="2" id="KW-0813">Transport</keyword>
<reference evidence="5 6" key="1">
    <citation type="submission" date="2021-09" db="EMBL/GenBank/DDBJ databases">
        <title>Genomic insights and catalytic innovation underlie evolution of tropane alkaloids biosynthesis.</title>
        <authorList>
            <person name="Wang Y.-J."/>
            <person name="Tian T."/>
            <person name="Huang J.-P."/>
            <person name="Huang S.-X."/>
        </authorList>
    </citation>
    <scope>NUCLEOTIDE SEQUENCE [LARGE SCALE GENOMIC DNA]</scope>
    <source>
        <strain evidence="5">KIB-2018</strain>
        <tissue evidence="5">Leaf</tissue>
    </source>
</reference>
<sequence>MVVCMSILHPHTHLSRRLPNPNLTFPLKLSDRRNLSVCSQSGKTSDDDHLAWIRVTLTASSIFFLGLNVGLCRATPTPLLRPTETRINLEEQNTDQVDNGERNPETVKSFESEELNAAFETWKSKTYALSVPLNVITLRGSVPPSWFKDFMQSQGKRLRFRNTFVGSLEKIFDELSVCFNRKKIGPKSAVAADVLTLGDSWLSFAIKNSLIEPIRGIEDQDWYKGLSYKWKAYLRRNYEGEIDPKGEVWAAPYRWGSMVIAYKKSKFQKNKLAPIEDWADLWWPELTGKISMVDSPREVVGAVLKYMGASYNTNNISLQVAGGRNAVQENLASFSKQVRLFDSSYYLKAFAVGDVWVAVGWSSDVLPVAKRMSNVAVIVPKSGTSIWADLWAIPAASRLEPNLLGGRVRGASPLIHQWFEFCLQTARALPFKQEVIPGATPSALEGPSPEISKDISQGKPKLDTNLIAGVPPPEILSKCEFLEPLPDDALSDYEWLISSMQISASRIHLHTLATTQKFWASVRP</sequence>
<comment type="caution">
    <text evidence="5">The sequence shown here is derived from an EMBL/GenBank/DDBJ whole genome shotgun (WGS) entry which is preliminary data.</text>
</comment>
<dbReference type="PRINTS" id="PR00909">
    <property type="entry name" value="SPERMDNBNDNG"/>
</dbReference>
<evidence type="ECO:0000256" key="3">
    <source>
        <dbReference type="ARBA" id="ARBA00022729"/>
    </source>
</evidence>
<dbReference type="Pfam" id="PF13343">
    <property type="entry name" value="SBP_bac_6"/>
    <property type="match status" value="1"/>
</dbReference>
<accession>A0AAV8U4L5</accession>